<dbReference type="KEGG" id="pbh:AAW51_0796"/>
<dbReference type="EMBL" id="CP011371">
    <property type="protein sequence ID" value="AKJ27487.1"/>
    <property type="molecule type" value="Genomic_DNA"/>
</dbReference>
<dbReference type="OrthoDB" id="9169649at2"/>
<keyword evidence="2" id="KW-1185">Reference proteome</keyword>
<gene>
    <name evidence="1" type="ORF">AAW51_0796</name>
</gene>
<dbReference type="Proteomes" id="UP000035352">
    <property type="component" value="Chromosome"/>
</dbReference>
<sequence>MQASKIDWIRRCAERFLDQHPALETDQAIHLAAALWTDAEMWGSPEEAAEIEMAVWEDEASGTMQPLYQQATRH</sequence>
<dbReference type="AlphaFoldDB" id="A0A0G3BDW9"/>
<reference evidence="1 2" key="1">
    <citation type="submission" date="2015-05" db="EMBL/GenBank/DDBJ databases">
        <authorList>
            <person name="Tang B."/>
            <person name="Yu Y."/>
        </authorList>
    </citation>
    <scope>NUCLEOTIDE SEQUENCE [LARGE SCALE GENOMIC DNA]</scope>
    <source>
        <strain evidence="1 2">DSM 7029</strain>
    </source>
</reference>
<name>A0A0G3BDW9_9BURK</name>
<dbReference type="RefSeq" id="WP_047193568.1">
    <property type="nucleotide sequence ID" value="NZ_CP011371.1"/>
</dbReference>
<proteinExistence type="predicted"/>
<organism evidence="1 2">
    <name type="scientific">Caldimonas brevitalea</name>
    <dbReference type="NCBI Taxonomy" id="413882"/>
    <lineage>
        <taxon>Bacteria</taxon>
        <taxon>Pseudomonadati</taxon>
        <taxon>Pseudomonadota</taxon>
        <taxon>Betaproteobacteria</taxon>
        <taxon>Burkholderiales</taxon>
        <taxon>Sphaerotilaceae</taxon>
        <taxon>Caldimonas</taxon>
    </lineage>
</organism>
<protein>
    <submittedName>
        <fullName evidence="1">Uncharacterized protein</fullName>
    </submittedName>
</protein>
<evidence type="ECO:0000313" key="1">
    <source>
        <dbReference type="EMBL" id="AKJ27487.1"/>
    </source>
</evidence>
<evidence type="ECO:0000313" key="2">
    <source>
        <dbReference type="Proteomes" id="UP000035352"/>
    </source>
</evidence>
<accession>A0A0G3BDW9</accession>